<dbReference type="PANTHER" id="PTHR30486">
    <property type="entry name" value="TWITCHING MOTILITY PROTEIN PILT"/>
    <property type="match status" value="1"/>
</dbReference>
<dbReference type="Gene3D" id="3.30.450.380">
    <property type="match status" value="1"/>
</dbReference>
<evidence type="ECO:0000256" key="1">
    <source>
        <dbReference type="ARBA" id="ARBA00006611"/>
    </source>
</evidence>
<dbReference type="GO" id="GO:0016887">
    <property type="term" value="F:ATP hydrolysis activity"/>
    <property type="evidence" value="ECO:0007669"/>
    <property type="project" value="InterPro"/>
</dbReference>
<feature type="region of interest" description="Disordered" evidence="2">
    <location>
        <begin position="1"/>
        <end position="20"/>
    </location>
</feature>
<organism evidence="3">
    <name type="scientific">uncultured marine group II/III euryarchaeote KM3_134_C10</name>
    <dbReference type="NCBI Taxonomy" id="1457865"/>
    <lineage>
        <taxon>Archaea</taxon>
        <taxon>Methanobacteriati</taxon>
        <taxon>Methanobacteriota</taxon>
        <taxon>environmental samples</taxon>
    </lineage>
</organism>
<feature type="compositionally biased region" description="Basic residues" evidence="2">
    <location>
        <begin position="1"/>
        <end position="18"/>
    </location>
</feature>
<accession>A0A075GET9</accession>
<sequence length="280" mass="32246">MARKGRGRPQRQRRRRQKQQYEELDKYPVAPPHSFARIVRDLRTLNIIYQAIEPPLNKKEQSQFEEIMDIYVRSLTADIEEIDTDPEGYLRAAMDQIIKSYGMRITKKSRSKIFYYLKRDLIGYGRMDVLMNDANVEDVSLDGTGIPIFAYHRKFESVETSILWPTDQELESYVIKLAQRCGKHISVAEPLLDATLMDGSRIVMKLGYEISTKGSTFCIRRFREDPFSPCDIVAFRTMTSLMVAYLWIGFQQGISMLFVGGTASGKTTTLNAMALLFHGR</sequence>
<evidence type="ECO:0000313" key="3">
    <source>
        <dbReference type="EMBL" id="AIF00482.1"/>
    </source>
</evidence>
<dbReference type="InterPro" id="IPR027417">
    <property type="entry name" value="P-loop_NTPase"/>
</dbReference>
<dbReference type="EMBL" id="KF900593">
    <property type="protein sequence ID" value="AIF00482.1"/>
    <property type="molecule type" value="Genomic_DNA"/>
</dbReference>
<dbReference type="SUPFAM" id="SSF52540">
    <property type="entry name" value="P-loop containing nucleoside triphosphate hydrolases"/>
    <property type="match status" value="1"/>
</dbReference>
<dbReference type="Gene3D" id="3.40.50.300">
    <property type="entry name" value="P-loop containing nucleotide triphosphate hydrolases"/>
    <property type="match status" value="1"/>
</dbReference>
<comment type="similarity">
    <text evidence="1">Belongs to the GSP E family.</text>
</comment>
<evidence type="ECO:0000256" key="2">
    <source>
        <dbReference type="SAM" id="MobiDB-lite"/>
    </source>
</evidence>
<reference evidence="3" key="1">
    <citation type="journal article" date="2014" name="Genome Biol. Evol.">
        <title>Pangenome evidence for extensive interdomain horizontal transfer affecting lineage core and shell genes in uncultured planktonic thaumarchaeota and euryarchaeota.</title>
        <authorList>
            <person name="Deschamps P."/>
            <person name="Zivanovic Y."/>
            <person name="Moreira D."/>
            <person name="Rodriguez-Valera F."/>
            <person name="Lopez-Garcia P."/>
        </authorList>
    </citation>
    <scope>NUCLEOTIDE SEQUENCE</scope>
</reference>
<dbReference type="AlphaFoldDB" id="A0A075GET9"/>
<protein>
    <submittedName>
        <fullName evidence="3">Type II secretion system protein E (FlaI-A, flaI)</fullName>
    </submittedName>
</protein>
<dbReference type="InterPro" id="IPR050921">
    <property type="entry name" value="T4SS_GSP_E_ATPase"/>
</dbReference>
<proteinExistence type="inferred from homology"/>
<dbReference type="PANTHER" id="PTHR30486:SF6">
    <property type="entry name" value="TYPE IV PILUS RETRACTATION ATPASE PILT"/>
    <property type="match status" value="1"/>
</dbReference>
<gene>
    <name evidence="3" type="primary">flaI</name>
    <name evidence="3" type="synonym">flaI-A</name>
</gene>
<name>A0A075GET9_9EURY</name>